<dbReference type="GO" id="GO:0016705">
    <property type="term" value="F:oxidoreductase activity, acting on paired donors, with incorporation or reduction of molecular oxygen"/>
    <property type="evidence" value="ECO:0007669"/>
    <property type="project" value="InterPro"/>
</dbReference>
<keyword evidence="10" id="KW-1185">Reference proteome</keyword>
<dbReference type="Pfam" id="PF00067">
    <property type="entry name" value="p450"/>
    <property type="match status" value="1"/>
</dbReference>
<keyword evidence="8" id="KW-0472">Membrane</keyword>
<evidence type="ECO:0000313" key="10">
    <source>
        <dbReference type="Proteomes" id="UP001295684"/>
    </source>
</evidence>
<protein>
    <recommendedName>
        <fullName evidence="11">Cytochrome P450</fullName>
    </recommendedName>
</protein>
<evidence type="ECO:0000256" key="3">
    <source>
        <dbReference type="ARBA" id="ARBA00023002"/>
    </source>
</evidence>
<reference evidence="9" key="1">
    <citation type="submission" date="2023-07" db="EMBL/GenBank/DDBJ databases">
        <authorList>
            <consortium name="AG Swart"/>
            <person name="Singh M."/>
            <person name="Singh A."/>
            <person name="Seah K."/>
            <person name="Emmerich C."/>
        </authorList>
    </citation>
    <scope>NUCLEOTIDE SEQUENCE</scope>
    <source>
        <strain evidence="9">DP1</strain>
    </source>
</reference>
<dbReference type="GO" id="GO:0005506">
    <property type="term" value="F:iron ion binding"/>
    <property type="evidence" value="ECO:0007669"/>
    <property type="project" value="InterPro"/>
</dbReference>
<dbReference type="InterPro" id="IPR036396">
    <property type="entry name" value="Cyt_P450_sf"/>
</dbReference>
<dbReference type="InterPro" id="IPR002403">
    <property type="entry name" value="Cyt_P450_E_grp-IV"/>
</dbReference>
<evidence type="ECO:0000256" key="6">
    <source>
        <dbReference type="PIRSR" id="PIRSR602403-1"/>
    </source>
</evidence>
<evidence type="ECO:0000256" key="5">
    <source>
        <dbReference type="ARBA" id="ARBA00023033"/>
    </source>
</evidence>
<evidence type="ECO:0000256" key="7">
    <source>
        <dbReference type="RuleBase" id="RU000461"/>
    </source>
</evidence>
<dbReference type="GO" id="GO:0020037">
    <property type="term" value="F:heme binding"/>
    <property type="evidence" value="ECO:0007669"/>
    <property type="project" value="InterPro"/>
</dbReference>
<dbReference type="PRINTS" id="PR00465">
    <property type="entry name" value="EP450IV"/>
</dbReference>
<evidence type="ECO:0000256" key="8">
    <source>
        <dbReference type="SAM" id="Phobius"/>
    </source>
</evidence>
<evidence type="ECO:0000256" key="4">
    <source>
        <dbReference type="ARBA" id="ARBA00023004"/>
    </source>
</evidence>
<sequence>MVCESIIWLSWALLKYSALALVATAVYFTYKLFYVPLAFRRKYSQYKNVYVKPKFIPVLGELKPCLDDINNGRAFYDHLKKQQAKMGGKDIKVYVQGFEPRIIIASNKAVKEAAALIPSKIDRADIQDNYRLMIGGLKFSSGSFNNYASSKGIAERRKSYFKLLGVNTSSQHIPVILKNAVQNLEKMKQEEEVLITEKISYMTNKIFMTILFGADLEDFLVEKHDYETSDGTTAKYNLINFFGHLLTAYHVEGAHPMTMFFPILNKLNVVNPWKRNFKNLSRFRSIMKEMLHRSKDKNSVWHQISQLEKFSKDDIFNDLLLIIMGGGDTISRSFVSMLYFLKKYPSTLSKLKHELAQHGFVKGCDLDQMFTMENIQKLEYLSYVIKEVLRIDAPIWTTMNYYAFKDVEICDVPIPKGTLMLIDVIGTHYDESQWLDPYVFEPDRHDPNSDFAKKSKDLGIVPNVYSKRAFGHGLRGCPGQAFANLELKVLAAFFIPHFDYSVPEEWLNKEGIGFALGTDFNFKLKID</sequence>
<evidence type="ECO:0008006" key="11">
    <source>
        <dbReference type="Google" id="ProtNLM"/>
    </source>
</evidence>
<dbReference type="PANTHER" id="PTHR24303">
    <property type="entry name" value="HEME-BINDING MONOOXYGENASE FAMILY"/>
    <property type="match status" value="1"/>
</dbReference>
<keyword evidence="6 7" id="KW-0349">Heme</keyword>
<evidence type="ECO:0000256" key="2">
    <source>
        <dbReference type="ARBA" id="ARBA00022723"/>
    </source>
</evidence>
<keyword evidence="8" id="KW-0812">Transmembrane</keyword>
<dbReference type="InterPro" id="IPR017972">
    <property type="entry name" value="Cyt_P450_CS"/>
</dbReference>
<dbReference type="CDD" id="cd00302">
    <property type="entry name" value="cytochrome_P450"/>
    <property type="match status" value="1"/>
</dbReference>
<name>A0AAD1UDQ9_EUPCR</name>
<comment type="caution">
    <text evidence="9">The sequence shown here is derived from an EMBL/GenBank/DDBJ whole genome shotgun (WGS) entry which is preliminary data.</text>
</comment>
<comment type="cofactor">
    <cofactor evidence="1 6">
        <name>heme</name>
        <dbReference type="ChEBI" id="CHEBI:30413"/>
    </cofactor>
</comment>
<evidence type="ECO:0000313" key="9">
    <source>
        <dbReference type="EMBL" id="CAI2366121.1"/>
    </source>
</evidence>
<dbReference type="PROSITE" id="PS00086">
    <property type="entry name" value="CYTOCHROME_P450"/>
    <property type="match status" value="1"/>
</dbReference>
<dbReference type="EMBL" id="CAMPGE010007196">
    <property type="protein sequence ID" value="CAI2366121.1"/>
    <property type="molecule type" value="Genomic_DNA"/>
</dbReference>
<evidence type="ECO:0000256" key="1">
    <source>
        <dbReference type="ARBA" id="ARBA00001971"/>
    </source>
</evidence>
<dbReference type="AlphaFoldDB" id="A0AAD1UDQ9"/>
<dbReference type="InterPro" id="IPR001128">
    <property type="entry name" value="Cyt_P450"/>
</dbReference>
<proteinExistence type="inferred from homology"/>
<keyword evidence="8" id="KW-1133">Transmembrane helix</keyword>
<feature type="transmembrane region" description="Helical" evidence="8">
    <location>
        <begin position="6"/>
        <end position="30"/>
    </location>
</feature>
<organism evidence="9 10">
    <name type="scientific">Euplotes crassus</name>
    <dbReference type="NCBI Taxonomy" id="5936"/>
    <lineage>
        <taxon>Eukaryota</taxon>
        <taxon>Sar</taxon>
        <taxon>Alveolata</taxon>
        <taxon>Ciliophora</taxon>
        <taxon>Intramacronucleata</taxon>
        <taxon>Spirotrichea</taxon>
        <taxon>Hypotrichia</taxon>
        <taxon>Euplotida</taxon>
        <taxon>Euplotidae</taxon>
        <taxon>Moneuplotes</taxon>
    </lineage>
</organism>
<keyword evidence="5 7" id="KW-0503">Monooxygenase</keyword>
<dbReference type="GO" id="GO:0004497">
    <property type="term" value="F:monooxygenase activity"/>
    <property type="evidence" value="ECO:0007669"/>
    <property type="project" value="UniProtKB-KW"/>
</dbReference>
<accession>A0AAD1UDQ9</accession>
<comment type="similarity">
    <text evidence="7">Belongs to the cytochrome P450 family.</text>
</comment>
<dbReference type="Proteomes" id="UP001295684">
    <property type="component" value="Unassembled WGS sequence"/>
</dbReference>
<gene>
    <name evidence="9" type="ORF">ECRASSUSDP1_LOCUS7392</name>
</gene>
<keyword evidence="3 7" id="KW-0560">Oxidoreductase</keyword>
<dbReference type="Gene3D" id="1.10.630.10">
    <property type="entry name" value="Cytochrome P450"/>
    <property type="match status" value="1"/>
</dbReference>
<keyword evidence="4 6" id="KW-0408">Iron</keyword>
<dbReference type="PANTHER" id="PTHR24303:SF31">
    <property type="entry name" value="CYTOCHROME P450 307A1-RELATED"/>
    <property type="match status" value="1"/>
</dbReference>
<keyword evidence="2 6" id="KW-0479">Metal-binding</keyword>
<feature type="binding site" description="axial binding residue" evidence="6">
    <location>
        <position position="477"/>
    </location>
    <ligand>
        <name>heme</name>
        <dbReference type="ChEBI" id="CHEBI:30413"/>
    </ligand>
    <ligandPart>
        <name>Fe</name>
        <dbReference type="ChEBI" id="CHEBI:18248"/>
    </ligandPart>
</feature>
<dbReference type="SUPFAM" id="SSF48264">
    <property type="entry name" value="Cytochrome P450"/>
    <property type="match status" value="1"/>
</dbReference>